<comment type="caution">
    <text evidence="4">The sequence shown here is derived from an EMBL/GenBank/DDBJ whole genome shotgun (WGS) entry which is preliminary data.</text>
</comment>
<dbReference type="Proteomes" id="UP000711995">
    <property type="component" value="Unassembled WGS sequence"/>
</dbReference>
<keyword evidence="5" id="KW-1185">Reference proteome</keyword>
<sequence>MQEHIKDKKQTLKNTYFNDPQRIISDYNIEEQTKKDYHGREILELLQNAVDQLEEESQSKILLKLNDNLLIIRNTGKPFSKEGLNSLMLSHFSGKSNEDNTIGAKGLGFRSLLTWAETITIYSTNLAVAFTEEYASEFLIELKQNNQVRDVVKELSRTAILVAPKLIEPKILTEYTTSIEIEIKSEMLKNVQEQIQKLDERVLMFIKNLNSLNIQHNDDAYALQKTIKKTSQYETITLSGRSNQQEKWQVYWHPITIEQKEHEIALAYPLDFELKDQKLYSFFETGVEFPLPVLIHATFDLKSDRNDLVESKINCELLHKISDFFIQHTVEQCTYPVNYKVFDQLKSVNNLPDKLAGCKNLDNFYQERLKDAKVLPTVRNTYISLEDNPKYYEVNFAKYLQNENFEQLLLFRENKNPLKKDREYPEEKKNREYPEEDLVLKINTYLESANEENRAGLCKEFLDYIKPPSSLKFTQDKDGKPIYPKFILDKDGNSTEGKQIFLPPTEHNTSFPTPPEFINVVFIKTSLYEELKKISIPDTSLEKSFSIKKYELKEIVEKVIDFITDDIPMEQNQEILAWLWQLFLSDRLSKLYIENKSKIRMKNRKGALKLANKLYFGKEYDNQILEDLFSYDSTFADEFFIDPSNKLLAKQEDDDHFKKFLTWSGVARYPRVIKKQSFRNPNYERIVIDYYNSKNSYMKIQKVTNLSSVRVLDKYEDILKNASTMHILAWLAEDNTAKQMVGKPDDKMIDKPDEIFKAEVNVRRIKSEQIREKDDKITNSDVASFMRFEFQHFEWIIFNNQRYTPQACFFSSSWHNKGLTDQLAPDLTVIDEETFFTKNQNKLKDILLKIAPIKQLVDLNTTRLTNILNKLPTLTDQELAQNIASTIYAEMLKESKSKDMAGVEKVYTKYHGIQPVNEVSYLTNTTKHLPKEILKKFKIIDLSRTQNQLNISKYFKSIKPLSKIECVFNGYEKHPNEKEFSDDFNHFKCTSLCLDIGKDIHSEKATATIEKWRKLTLKFCSSIIVSHENQENELEDYSIFINSKDNIRYLKVPKEINVLQAKSQRNFQEAVIEAIGDVLSKQNPPPYQNLYVYNKEDRQRDINDLLWEEMSKELSEKQRMFKEDLEALIKDPAILSIFHSLIKDIEFDNITIEAGISLIQLLRKHTKIDDVKSFNEYFKFDLNLRSDYMNQLKALVEKNKAKYKEQLFLEYKNKTIDEQKQFLKIISQFEKEPLDDTKIDNSIDFDCQKFLEEKYPLLKKNKVSNPTIDQQYFRNEKAFKDEKSKNLVEEVLKEYDSLLYFGQLKYLDSIYQEAVKKQVVQAAKEQEKVTTLSQEKSMEIRKDITTKAKSNPSKKDKATSTHSVSNPDFEEKNRQQAKQGGDAENMVYQKYCELYGKEKVTWHSYYAKKAGINSMGKDGLGYDLTYTNEAEETVYVEVKSTGGSTGQFYMSLKELAVAQDVTKQHEIAFVQLTKDGAQLIPLKNWFHGENPTYNMTPNSYLIEFEIEIESPN</sequence>
<dbReference type="RefSeq" id="WP_167701190.1">
    <property type="nucleotide sequence ID" value="NZ_CP118178.1"/>
</dbReference>
<dbReference type="SUPFAM" id="SSF55874">
    <property type="entry name" value="ATPase domain of HSP90 chaperone/DNA topoisomerase II/histidine kinase"/>
    <property type="match status" value="1"/>
</dbReference>
<dbReference type="EMBL" id="JAATLJ010000005">
    <property type="protein sequence ID" value="NIZ41568.1"/>
    <property type="molecule type" value="Genomic_DNA"/>
</dbReference>
<accession>A0A968GAF3</accession>
<gene>
    <name evidence="4" type="ORF">HCT14_08600</name>
</gene>
<name>A0A968GAF3_9SPIO</name>
<feature type="domain" description="Protein NO VEIN C-terminal" evidence="3">
    <location>
        <begin position="1410"/>
        <end position="1477"/>
    </location>
</feature>
<feature type="coiled-coil region" evidence="1">
    <location>
        <begin position="181"/>
        <end position="208"/>
    </location>
</feature>
<proteinExistence type="predicted"/>
<evidence type="ECO:0000313" key="5">
    <source>
        <dbReference type="Proteomes" id="UP000711995"/>
    </source>
</evidence>
<dbReference type="InterPro" id="IPR024975">
    <property type="entry name" value="NOV_C"/>
</dbReference>
<protein>
    <submittedName>
        <fullName evidence="4">DUF3883 domain-containing protein</fullName>
    </submittedName>
</protein>
<evidence type="ECO:0000256" key="2">
    <source>
        <dbReference type="SAM" id="MobiDB-lite"/>
    </source>
</evidence>
<dbReference type="InterPro" id="IPR036890">
    <property type="entry name" value="HATPase_C_sf"/>
</dbReference>
<reference evidence="4 5" key="1">
    <citation type="submission" date="2020-03" db="EMBL/GenBank/DDBJ databases">
        <title>Spirochaetal bacteria isolated from arthropods constitute a novel genus Entomospira genus novum within the order Spirochaetales.</title>
        <authorList>
            <person name="Grana-Miraglia L."/>
            <person name="Sikutova S."/>
            <person name="Fingerle V."/>
            <person name="Sing A."/>
            <person name="Castillo-Ramirez S."/>
            <person name="Margos G."/>
            <person name="Rudolf I."/>
        </authorList>
    </citation>
    <scope>NUCLEOTIDE SEQUENCE [LARGE SCALE GENOMIC DNA]</scope>
    <source>
        <strain evidence="4 5">BR193</strain>
    </source>
</reference>
<feature type="region of interest" description="Disordered" evidence="2">
    <location>
        <begin position="1340"/>
        <end position="1380"/>
    </location>
</feature>
<evidence type="ECO:0000259" key="3">
    <source>
        <dbReference type="Pfam" id="PF13020"/>
    </source>
</evidence>
<evidence type="ECO:0000313" key="4">
    <source>
        <dbReference type="EMBL" id="NIZ41568.1"/>
    </source>
</evidence>
<evidence type="ECO:0000256" key="1">
    <source>
        <dbReference type="SAM" id="Coils"/>
    </source>
</evidence>
<keyword evidence="1" id="KW-0175">Coiled coil</keyword>
<dbReference type="NCBIfam" id="NF047352">
    <property type="entry name" value="P_loop_sacsin"/>
    <property type="match status" value="1"/>
</dbReference>
<dbReference type="Pfam" id="PF13020">
    <property type="entry name" value="NOV_C"/>
    <property type="match status" value="1"/>
</dbReference>
<organism evidence="4 5">
    <name type="scientific">Entomospira entomophila</name>
    <dbReference type="NCBI Taxonomy" id="2719988"/>
    <lineage>
        <taxon>Bacteria</taxon>
        <taxon>Pseudomonadati</taxon>
        <taxon>Spirochaetota</taxon>
        <taxon>Spirochaetia</taxon>
        <taxon>Spirochaetales</taxon>
        <taxon>Spirochaetaceae</taxon>
        <taxon>Entomospira</taxon>
    </lineage>
</organism>